<keyword evidence="5" id="KW-0418">Kinase</keyword>
<dbReference type="EMBL" id="CAJNNV010029109">
    <property type="protein sequence ID" value="CAE8627134.1"/>
    <property type="molecule type" value="Genomic_DNA"/>
</dbReference>
<dbReference type="SUPFAM" id="SSF56112">
    <property type="entry name" value="Protein kinase-like (PK-like)"/>
    <property type="match status" value="1"/>
</dbReference>
<organism evidence="11 12">
    <name type="scientific">Polarella glacialis</name>
    <name type="common">Dinoflagellate</name>
    <dbReference type="NCBI Taxonomy" id="89957"/>
    <lineage>
        <taxon>Eukaryota</taxon>
        <taxon>Sar</taxon>
        <taxon>Alveolata</taxon>
        <taxon>Dinophyceae</taxon>
        <taxon>Suessiales</taxon>
        <taxon>Suessiaceae</taxon>
        <taxon>Polarella</taxon>
    </lineage>
</organism>
<comment type="catalytic activity">
    <reaction evidence="8">
        <text>L-seryl-[protein] + ATP = O-phospho-L-seryl-[protein] + ADP + H(+)</text>
        <dbReference type="Rhea" id="RHEA:17989"/>
        <dbReference type="Rhea" id="RHEA-COMP:9863"/>
        <dbReference type="Rhea" id="RHEA-COMP:11604"/>
        <dbReference type="ChEBI" id="CHEBI:15378"/>
        <dbReference type="ChEBI" id="CHEBI:29999"/>
        <dbReference type="ChEBI" id="CHEBI:30616"/>
        <dbReference type="ChEBI" id="CHEBI:83421"/>
        <dbReference type="ChEBI" id="CHEBI:456216"/>
        <dbReference type="EC" id="2.7.11.1"/>
    </reaction>
</comment>
<evidence type="ECO:0000256" key="3">
    <source>
        <dbReference type="ARBA" id="ARBA00022679"/>
    </source>
</evidence>
<dbReference type="InterPro" id="IPR000719">
    <property type="entry name" value="Prot_kinase_dom"/>
</dbReference>
<keyword evidence="6" id="KW-0067">ATP-binding</keyword>
<evidence type="ECO:0000256" key="8">
    <source>
        <dbReference type="ARBA" id="ARBA00048679"/>
    </source>
</evidence>
<dbReference type="Proteomes" id="UP000654075">
    <property type="component" value="Unassembled WGS sequence"/>
</dbReference>
<comment type="catalytic activity">
    <reaction evidence="7">
        <text>L-threonyl-[protein] + ATP = O-phospho-L-threonyl-[protein] + ADP + H(+)</text>
        <dbReference type="Rhea" id="RHEA:46608"/>
        <dbReference type="Rhea" id="RHEA-COMP:11060"/>
        <dbReference type="Rhea" id="RHEA-COMP:11605"/>
        <dbReference type="ChEBI" id="CHEBI:15378"/>
        <dbReference type="ChEBI" id="CHEBI:30013"/>
        <dbReference type="ChEBI" id="CHEBI:30616"/>
        <dbReference type="ChEBI" id="CHEBI:61977"/>
        <dbReference type="ChEBI" id="CHEBI:456216"/>
        <dbReference type="EC" id="2.7.11.1"/>
    </reaction>
</comment>
<dbReference type="Gene3D" id="1.10.510.10">
    <property type="entry name" value="Transferase(Phosphotransferase) domain 1"/>
    <property type="match status" value="1"/>
</dbReference>
<dbReference type="InterPro" id="IPR011009">
    <property type="entry name" value="Kinase-like_dom_sf"/>
</dbReference>
<feature type="domain" description="Protein kinase" evidence="10">
    <location>
        <begin position="1"/>
        <end position="215"/>
    </location>
</feature>
<dbReference type="GO" id="GO:0005524">
    <property type="term" value="F:ATP binding"/>
    <property type="evidence" value="ECO:0007669"/>
    <property type="project" value="UniProtKB-KW"/>
</dbReference>
<reference evidence="11" key="1">
    <citation type="submission" date="2021-02" db="EMBL/GenBank/DDBJ databases">
        <authorList>
            <person name="Dougan E. K."/>
            <person name="Rhodes N."/>
            <person name="Thang M."/>
            <person name="Chan C."/>
        </authorList>
    </citation>
    <scope>NUCLEOTIDE SEQUENCE</scope>
</reference>
<dbReference type="PANTHER" id="PTHR22967:SF57">
    <property type="entry name" value="AUXILIN, ISOFORM A-RELATED"/>
    <property type="match status" value="1"/>
</dbReference>
<dbReference type="GO" id="GO:0004674">
    <property type="term" value="F:protein serine/threonine kinase activity"/>
    <property type="evidence" value="ECO:0007669"/>
    <property type="project" value="UniProtKB-KW"/>
</dbReference>
<evidence type="ECO:0000313" key="11">
    <source>
        <dbReference type="EMBL" id="CAE8627134.1"/>
    </source>
</evidence>
<dbReference type="Pfam" id="PF00069">
    <property type="entry name" value="Pkinase"/>
    <property type="match status" value="1"/>
</dbReference>
<evidence type="ECO:0000259" key="10">
    <source>
        <dbReference type="PROSITE" id="PS50011"/>
    </source>
</evidence>
<evidence type="ECO:0000256" key="2">
    <source>
        <dbReference type="ARBA" id="ARBA00022527"/>
    </source>
</evidence>
<accession>A0A813GLN1</accession>
<feature type="region of interest" description="Disordered" evidence="9">
    <location>
        <begin position="230"/>
        <end position="277"/>
    </location>
</feature>
<dbReference type="GO" id="GO:0005737">
    <property type="term" value="C:cytoplasm"/>
    <property type="evidence" value="ECO:0007669"/>
    <property type="project" value="TreeGrafter"/>
</dbReference>
<feature type="compositionally biased region" description="Low complexity" evidence="9">
    <location>
        <begin position="253"/>
        <end position="267"/>
    </location>
</feature>
<keyword evidence="3" id="KW-0808">Transferase</keyword>
<evidence type="ECO:0000256" key="9">
    <source>
        <dbReference type="SAM" id="MobiDB-lite"/>
    </source>
</evidence>
<name>A0A813GLN1_POLGL</name>
<protein>
    <recommendedName>
        <fullName evidence="1">non-specific serine/threonine protein kinase</fullName>
        <ecNumber evidence="1">2.7.11.1</ecNumber>
    </recommendedName>
</protein>
<comment type="caution">
    <text evidence="11">The sequence shown here is derived from an EMBL/GenBank/DDBJ whole genome shotgun (WGS) entry which is preliminary data.</text>
</comment>
<evidence type="ECO:0000256" key="6">
    <source>
        <dbReference type="ARBA" id="ARBA00022840"/>
    </source>
</evidence>
<proteinExistence type="predicted"/>
<dbReference type="AlphaFoldDB" id="A0A813GLN1"/>
<evidence type="ECO:0000313" key="12">
    <source>
        <dbReference type="Proteomes" id="UP000654075"/>
    </source>
</evidence>
<gene>
    <name evidence="11" type="ORF">PGLA1383_LOCUS43966</name>
</gene>
<evidence type="ECO:0000256" key="7">
    <source>
        <dbReference type="ARBA" id="ARBA00047899"/>
    </source>
</evidence>
<sequence length="277" mass="31893">MALCVRAQRLIENESTEQMARDWQKNLRVKRLIRQREAASEVTDGMASAFEEERRELKERLRLFVVENVLLGADGKFKLLDFGSWSDECSDTASLDKHAISALQEHIERYTTMMYRPPEMVDFFNQFVISEKVDIWMLGCILFTLMFYRHPFQDESALAIANARYNFPEAAIWWVVEQRAQEQGATIAKEEIEKAIKKEKERLKRIQLAHDSKTLQDDVWAKAIESSPAKSLLKKRRTSVDEGDEDEKEEGKNSSSSSGSTGKPSLGDPCPDCTWQF</sequence>
<evidence type="ECO:0000256" key="5">
    <source>
        <dbReference type="ARBA" id="ARBA00022777"/>
    </source>
</evidence>
<dbReference type="OrthoDB" id="248923at2759"/>
<evidence type="ECO:0000256" key="1">
    <source>
        <dbReference type="ARBA" id="ARBA00012513"/>
    </source>
</evidence>
<keyword evidence="2" id="KW-0723">Serine/threonine-protein kinase</keyword>
<keyword evidence="12" id="KW-1185">Reference proteome</keyword>
<dbReference type="PANTHER" id="PTHR22967">
    <property type="entry name" value="SERINE/THREONINE PROTEIN KINASE"/>
    <property type="match status" value="1"/>
</dbReference>
<evidence type="ECO:0000256" key="4">
    <source>
        <dbReference type="ARBA" id="ARBA00022741"/>
    </source>
</evidence>
<dbReference type="PROSITE" id="PS50011">
    <property type="entry name" value="PROTEIN_KINASE_DOM"/>
    <property type="match status" value="1"/>
</dbReference>
<dbReference type="EC" id="2.7.11.1" evidence="1"/>
<keyword evidence="4" id="KW-0547">Nucleotide-binding</keyword>